<dbReference type="EMBL" id="AZJI01000001">
    <property type="protein sequence ID" value="ETD24745.1"/>
    <property type="molecule type" value="Genomic_DNA"/>
</dbReference>
<dbReference type="SUPFAM" id="SSF48557">
    <property type="entry name" value="L-aspartase-like"/>
    <property type="match status" value="1"/>
</dbReference>
<evidence type="ECO:0000313" key="11">
    <source>
        <dbReference type="Proteomes" id="UP000018731"/>
    </source>
</evidence>
<dbReference type="InterPro" id="IPR000362">
    <property type="entry name" value="Fumarate_lyase_fam"/>
</dbReference>
<dbReference type="GO" id="GO:0006531">
    <property type="term" value="P:aspartate metabolic process"/>
    <property type="evidence" value="ECO:0007669"/>
    <property type="project" value="InterPro"/>
</dbReference>
<dbReference type="GO" id="GO:0008797">
    <property type="term" value="F:aspartate ammonia-lyase activity"/>
    <property type="evidence" value="ECO:0007669"/>
    <property type="project" value="UniProtKB-UniRule"/>
</dbReference>
<dbReference type="Gene3D" id="1.10.40.30">
    <property type="entry name" value="Fumarase/aspartase (C-terminal domain)"/>
    <property type="match status" value="1"/>
</dbReference>
<dbReference type="FunFam" id="1.10.40.30:FF:000002">
    <property type="entry name" value="Fumarate hydratase class II"/>
    <property type="match status" value="1"/>
</dbReference>
<evidence type="ECO:0000256" key="5">
    <source>
        <dbReference type="ARBA" id="ARBA00054994"/>
    </source>
</evidence>
<dbReference type="InterPro" id="IPR018951">
    <property type="entry name" value="Fumarase_C_C"/>
</dbReference>
<dbReference type="InterPro" id="IPR008948">
    <property type="entry name" value="L-Aspartase-like"/>
</dbReference>
<dbReference type="PATRIC" id="fig|1357400.3.peg.110"/>
<evidence type="ECO:0000256" key="1">
    <source>
        <dbReference type="ARBA" id="ARBA00005596"/>
    </source>
</evidence>
<dbReference type="HOGENOM" id="CLU_021594_4_1_7"/>
<dbReference type="CDD" id="cd01357">
    <property type="entry name" value="Aspartase"/>
    <property type="match status" value="1"/>
</dbReference>
<dbReference type="PANTHER" id="PTHR42696:SF2">
    <property type="entry name" value="ASPARTATE AMMONIA-LYASE"/>
    <property type="match status" value="1"/>
</dbReference>
<evidence type="ECO:0000259" key="8">
    <source>
        <dbReference type="Pfam" id="PF00206"/>
    </source>
</evidence>
<feature type="domain" description="Fumarate lyase N-terminal" evidence="8">
    <location>
        <begin position="12"/>
        <end position="342"/>
    </location>
</feature>
<name>V8CCJ5_9HELI</name>
<evidence type="ECO:0000256" key="3">
    <source>
        <dbReference type="ARBA" id="ARBA00016146"/>
    </source>
</evidence>
<comment type="caution">
    <text evidence="10">The sequence shown here is derived from an EMBL/GenBank/DDBJ whole genome shotgun (WGS) entry which is preliminary data.</text>
</comment>
<keyword evidence="4 7" id="KW-0456">Lyase</keyword>
<comment type="function">
    <text evidence="5">Catalyzes the reversible conversion of L-aspartate to fumarate and ammonia.</text>
</comment>
<dbReference type="InterPro" id="IPR022761">
    <property type="entry name" value="Fumarate_lyase_N"/>
</dbReference>
<dbReference type="eggNOG" id="COG1027">
    <property type="taxonomic scope" value="Bacteria"/>
</dbReference>
<dbReference type="NCBIfam" id="NF008909">
    <property type="entry name" value="PRK12273.1"/>
    <property type="match status" value="1"/>
</dbReference>
<dbReference type="Pfam" id="PF10415">
    <property type="entry name" value="FumaraseC_C"/>
    <property type="match status" value="1"/>
</dbReference>
<evidence type="ECO:0000256" key="7">
    <source>
        <dbReference type="RuleBase" id="RU362017"/>
    </source>
</evidence>
<proteinExistence type="inferred from homology"/>
<keyword evidence="11" id="KW-1185">Reference proteome</keyword>
<dbReference type="PROSITE" id="PS00163">
    <property type="entry name" value="FUMARATE_LYASES"/>
    <property type="match status" value="1"/>
</dbReference>
<gene>
    <name evidence="10" type="ORF">HMPREF2086_00079</name>
</gene>
<dbReference type="FunFam" id="1.10.275.10:FF:000001">
    <property type="entry name" value="Fumarate hydratase, mitochondrial"/>
    <property type="match status" value="1"/>
</dbReference>
<dbReference type="STRING" id="1357400.HMPREF2086_00079"/>
<evidence type="ECO:0000256" key="4">
    <source>
        <dbReference type="ARBA" id="ARBA00023239"/>
    </source>
</evidence>
<protein>
    <recommendedName>
        <fullName evidence="3 6">Aspartate ammonia-lyase</fullName>
        <shortName evidence="7">Aspartase</shortName>
        <ecNumber evidence="2 6">4.3.1.1</ecNumber>
    </recommendedName>
</protein>
<dbReference type="RefSeq" id="WP_023926747.1">
    <property type="nucleotide sequence ID" value="NZ_KI669454.1"/>
</dbReference>
<dbReference type="InterPro" id="IPR024083">
    <property type="entry name" value="Fumarase/histidase_N"/>
</dbReference>
<dbReference type="AlphaFoldDB" id="V8CCJ5"/>
<accession>V8CCJ5</accession>
<dbReference type="FunFam" id="1.20.200.10:FF:000001">
    <property type="entry name" value="Fumarate hydratase, mitochondrial"/>
    <property type="match status" value="1"/>
</dbReference>
<dbReference type="PRINTS" id="PR00149">
    <property type="entry name" value="FUMRATELYASE"/>
</dbReference>
<comment type="catalytic activity">
    <reaction evidence="7">
        <text>L-aspartate = fumarate + NH4(+)</text>
        <dbReference type="Rhea" id="RHEA:16601"/>
        <dbReference type="ChEBI" id="CHEBI:28938"/>
        <dbReference type="ChEBI" id="CHEBI:29806"/>
        <dbReference type="ChEBI" id="CHEBI:29991"/>
        <dbReference type="EC" id="4.3.1.1"/>
    </reaction>
</comment>
<dbReference type="OrthoDB" id="9802809at2"/>
<dbReference type="InterPro" id="IPR004708">
    <property type="entry name" value="ApsA"/>
</dbReference>
<dbReference type="Pfam" id="PF00206">
    <property type="entry name" value="Lyase_1"/>
    <property type="match status" value="1"/>
</dbReference>
<evidence type="ECO:0000259" key="9">
    <source>
        <dbReference type="Pfam" id="PF10415"/>
    </source>
</evidence>
<reference evidence="10 11" key="1">
    <citation type="journal article" date="2014" name="Genome Announc.">
        <title>Draft genome sequences of six enterohepatic helicobacter species isolated from humans and one from rhesus macaques.</title>
        <authorList>
            <person name="Shen Z."/>
            <person name="Sheh A."/>
            <person name="Young S.K."/>
            <person name="Abouelliel A."/>
            <person name="Ward D.V."/>
            <person name="Earl A.M."/>
            <person name="Fox J.G."/>
        </authorList>
    </citation>
    <scope>NUCLEOTIDE SEQUENCE [LARGE SCALE GENOMIC DNA]</scope>
    <source>
        <strain evidence="10 11">MIT 99-5501</strain>
    </source>
</reference>
<dbReference type="GO" id="GO:0006099">
    <property type="term" value="P:tricarboxylic acid cycle"/>
    <property type="evidence" value="ECO:0007669"/>
    <property type="project" value="InterPro"/>
</dbReference>
<dbReference type="Gene3D" id="1.20.200.10">
    <property type="entry name" value="Fumarase/aspartase (Central domain)"/>
    <property type="match status" value="1"/>
</dbReference>
<feature type="domain" description="Fumarase C C-terminal" evidence="9">
    <location>
        <begin position="408"/>
        <end position="460"/>
    </location>
</feature>
<dbReference type="NCBIfam" id="TIGR00839">
    <property type="entry name" value="aspA"/>
    <property type="match status" value="1"/>
</dbReference>
<dbReference type="Proteomes" id="UP000018731">
    <property type="component" value="Unassembled WGS sequence"/>
</dbReference>
<evidence type="ECO:0000313" key="10">
    <source>
        <dbReference type="EMBL" id="ETD24745.1"/>
    </source>
</evidence>
<dbReference type="Gene3D" id="1.10.275.10">
    <property type="entry name" value="Fumarase/aspartase (N-terminal domain)"/>
    <property type="match status" value="1"/>
</dbReference>
<dbReference type="PANTHER" id="PTHR42696">
    <property type="entry name" value="ASPARTATE AMMONIA-LYASE"/>
    <property type="match status" value="1"/>
</dbReference>
<evidence type="ECO:0000256" key="6">
    <source>
        <dbReference type="NCBIfam" id="TIGR00839"/>
    </source>
</evidence>
<sequence length="473" mass="52282">MATRKEHDFIGELEIDDSVYYGVQTFRAVENFNISHDRLGNFPRFVRNLARVKKAAALANFELGLLDKSIKDAIVSACDKIIQGGYYDQFVVDMFQGGAGTSTNMNANEVIANIGLEILGHKKGEYQYLHPNDHVNLSQSTNDAYPTALRMALHDYLSDLAKAMEHLKKAYERKAKEFENVLKMGRTQLQDAVPMTLGREFQTFAVMMGEDIQRVLEARKLVLEINMGGTAIGTGINSHPDYPKVVEKKLREVSGHDYIVAGDLIEATQDTGAYVQISGVLKRVSAKLSKVCNDLRLLSSGPKCGLNEINLPKMQPGSSIMPGKVNPVIPEVVNQVCFFVIGSDVTVTFASEGGQLQLNVFEPVIAYSLFNSIVMLEKAMKTLADKCIDGITANEQICSDFVYNSIGIVTALNPYIGYENSASIAKEALNTGKRVYDLALERGLLSKEELDNILTPQNMLNPHLSRDEITKKK</sequence>
<dbReference type="GO" id="GO:0005829">
    <property type="term" value="C:cytosol"/>
    <property type="evidence" value="ECO:0007669"/>
    <property type="project" value="TreeGrafter"/>
</dbReference>
<dbReference type="InterPro" id="IPR051546">
    <property type="entry name" value="Aspartate_Ammonia-Lyase"/>
</dbReference>
<dbReference type="PRINTS" id="PR00145">
    <property type="entry name" value="ARGSUCLYASE"/>
</dbReference>
<organism evidence="10 11">
    <name type="scientific">Helicobacter macacae MIT 99-5501</name>
    <dbReference type="NCBI Taxonomy" id="1357400"/>
    <lineage>
        <taxon>Bacteria</taxon>
        <taxon>Pseudomonadati</taxon>
        <taxon>Campylobacterota</taxon>
        <taxon>Epsilonproteobacteria</taxon>
        <taxon>Campylobacterales</taxon>
        <taxon>Helicobacteraceae</taxon>
        <taxon>Helicobacter</taxon>
    </lineage>
</organism>
<dbReference type="EC" id="4.3.1.1" evidence="2 6"/>
<evidence type="ECO:0000256" key="2">
    <source>
        <dbReference type="ARBA" id="ARBA00012992"/>
    </source>
</evidence>
<comment type="similarity">
    <text evidence="1 7">Belongs to the class-II fumarase/aspartase family. Aspartase subfamily.</text>
</comment>
<dbReference type="InterPro" id="IPR020557">
    <property type="entry name" value="Fumarate_lyase_CS"/>
</dbReference>